<dbReference type="AlphaFoldDB" id="A0A0C2SXI7"/>
<proteinExistence type="predicted"/>
<feature type="compositionally biased region" description="Polar residues" evidence="1">
    <location>
        <begin position="21"/>
        <end position="35"/>
    </location>
</feature>
<protein>
    <submittedName>
        <fullName evidence="2">Uncharacterized protein</fullName>
    </submittedName>
</protein>
<evidence type="ECO:0000313" key="2">
    <source>
        <dbReference type="EMBL" id="KIL58854.1"/>
    </source>
</evidence>
<reference evidence="2 3" key="1">
    <citation type="submission" date="2014-04" db="EMBL/GenBank/DDBJ databases">
        <title>Evolutionary Origins and Diversification of the Mycorrhizal Mutualists.</title>
        <authorList>
            <consortium name="DOE Joint Genome Institute"/>
            <consortium name="Mycorrhizal Genomics Consortium"/>
            <person name="Kohler A."/>
            <person name="Kuo A."/>
            <person name="Nagy L.G."/>
            <person name="Floudas D."/>
            <person name="Copeland A."/>
            <person name="Barry K.W."/>
            <person name="Cichocki N."/>
            <person name="Veneault-Fourrey C."/>
            <person name="LaButti K."/>
            <person name="Lindquist E.A."/>
            <person name="Lipzen A."/>
            <person name="Lundell T."/>
            <person name="Morin E."/>
            <person name="Murat C."/>
            <person name="Riley R."/>
            <person name="Ohm R."/>
            <person name="Sun H."/>
            <person name="Tunlid A."/>
            <person name="Henrissat B."/>
            <person name="Grigoriev I.V."/>
            <person name="Hibbett D.S."/>
            <person name="Martin F."/>
        </authorList>
    </citation>
    <scope>NUCLEOTIDE SEQUENCE [LARGE SCALE GENOMIC DNA]</scope>
    <source>
        <strain evidence="2 3">Koide BX008</strain>
    </source>
</reference>
<sequence>MIRATFNNSLLRPTTTTTATKVVNSNSCKTNTTRGTDLRHTNSRYYTGESPDVSNTVALMFTMLVPVEEEIES</sequence>
<keyword evidence="3" id="KW-1185">Reference proteome</keyword>
<name>A0A0C2SXI7_AMAMK</name>
<dbReference type="HOGENOM" id="CLU_2704293_0_0_1"/>
<dbReference type="Proteomes" id="UP000054549">
    <property type="component" value="Unassembled WGS sequence"/>
</dbReference>
<organism evidence="2 3">
    <name type="scientific">Amanita muscaria (strain Koide BX008)</name>
    <dbReference type="NCBI Taxonomy" id="946122"/>
    <lineage>
        <taxon>Eukaryota</taxon>
        <taxon>Fungi</taxon>
        <taxon>Dikarya</taxon>
        <taxon>Basidiomycota</taxon>
        <taxon>Agaricomycotina</taxon>
        <taxon>Agaricomycetes</taxon>
        <taxon>Agaricomycetidae</taxon>
        <taxon>Agaricales</taxon>
        <taxon>Pluteineae</taxon>
        <taxon>Amanitaceae</taxon>
        <taxon>Amanita</taxon>
    </lineage>
</organism>
<feature type="region of interest" description="Disordered" evidence="1">
    <location>
        <begin position="17"/>
        <end position="49"/>
    </location>
</feature>
<evidence type="ECO:0000313" key="3">
    <source>
        <dbReference type="Proteomes" id="UP000054549"/>
    </source>
</evidence>
<dbReference type="EMBL" id="KN818328">
    <property type="protein sequence ID" value="KIL58854.1"/>
    <property type="molecule type" value="Genomic_DNA"/>
</dbReference>
<dbReference type="InParanoid" id="A0A0C2SXI7"/>
<accession>A0A0C2SXI7</accession>
<gene>
    <name evidence="2" type="ORF">M378DRAFT_292139</name>
</gene>
<evidence type="ECO:0000256" key="1">
    <source>
        <dbReference type="SAM" id="MobiDB-lite"/>
    </source>
</evidence>